<dbReference type="OrthoDB" id="459418at2"/>
<name>A0A7U7J5M9_9GAMM</name>
<evidence type="ECO:0000313" key="2">
    <source>
        <dbReference type="Proteomes" id="UP000019184"/>
    </source>
</evidence>
<dbReference type="RefSeq" id="WP_051498156.1">
    <property type="nucleotide sequence ID" value="NZ_CBTK010000303.1"/>
</dbReference>
<comment type="caution">
    <text evidence="1">The sequence shown here is derived from an EMBL/GenBank/DDBJ whole genome shotgun (WGS) entry which is preliminary data.</text>
</comment>
<dbReference type="EMBL" id="CBTK010000303">
    <property type="protein sequence ID" value="CDH47544.1"/>
    <property type="molecule type" value="Genomic_DNA"/>
</dbReference>
<keyword evidence="2" id="KW-1185">Reference proteome</keyword>
<dbReference type="Proteomes" id="UP000019184">
    <property type="component" value="Unassembled WGS sequence"/>
</dbReference>
<accession>A0A7U7J5M9</accession>
<sequence length="75" mass="8578">MDQSNFSRLLLIPGFQPDALFTADQQNRLADLMNQWRAARDRGEELPEPQQTELEHLVEAELTAATVRTITLAQR</sequence>
<dbReference type="AlphaFoldDB" id="A0A7U7J5M9"/>
<protein>
    <submittedName>
        <fullName evidence="1">Uncharacterized protein</fullName>
    </submittedName>
</protein>
<evidence type="ECO:0000313" key="1">
    <source>
        <dbReference type="EMBL" id="CDH47544.1"/>
    </source>
</evidence>
<reference evidence="1 2" key="1">
    <citation type="journal article" date="2014" name="ISME J.">
        <title>Candidatus Competibacter-lineage genomes retrieved from metagenomes reveal functional metabolic diversity.</title>
        <authorList>
            <person name="McIlroy S.J."/>
            <person name="Albertsen M."/>
            <person name="Andresen E.K."/>
            <person name="Saunders A.M."/>
            <person name="Kristiansen R."/>
            <person name="Stokholm-Bjerregaard M."/>
            <person name="Nielsen K.L."/>
            <person name="Nielsen P.H."/>
        </authorList>
    </citation>
    <scope>NUCLEOTIDE SEQUENCE [LARGE SCALE GENOMIC DNA]</scope>
    <source>
        <strain evidence="1 2">Run_B_J11</strain>
    </source>
</reference>
<proteinExistence type="predicted"/>
<organism evidence="1 2">
    <name type="scientific">Candidatus Contendobacter odensis Run_B_J11</name>
    <dbReference type="NCBI Taxonomy" id="1400861"/>
    <lineage>
        <taxon>Bacteria</taxon>
        <taxon>Pseudomonadati</taxon>
        <taxon>Pseudomonadota</taxon>
        <taxon>Gammaproteobacteria</taxon>
        <taxon>Candidatus Competibacteraceae</taxon>
        <taxon>Candidatus Contendibacter</taxon>
    </lineage>
</organism>
<gene>
    <name evidence="1" type="ORF">BN874_840007</name>
</gene>